<sequence>MVIARLSQWGFPRGCGRGCWSVFAARATGLVKLVGLCLMAGVLVAAVLFPVVGGLGLASNRAADTVDQTSGELTKAELPLVTTVLDMHGQPIAYLYDQYRVPVPSEGIADTMKAAIIAIEDKRFFEHKGVDWQGIARAAAKAGVDGETTQGASTLTQQYVKNYLAFVVGKGSEEAYEKATEVTLGRKISEARIATQLEQKMSKDEILTAYLNVVPFGNGAYGVGAAARTYFDTTPDKLTVPQAAMLAGLVNEPSRLNPGSDVDAAIKRRNTVIDRMRDNGAFGPDAKVAEDKAAEYKATDIGVVPDLKLLPNGCVGAGDGPVYGFFCRYLIDYLEKAGLPTEELLRGGYTITTTMDPVATRAAKDAAMAQVPKAQPGIANAMAVVQPGTDKHRVRALAANRDFGNNADAGQSAYSIPAEVTKFGAGSIYKVFTAASALERGVTGIDKQIDVPKTYNSRVYKDGNKPYTVKNAGDYPEKMTLTEALAQSPNTAFIILEEQAGLNNVVDMAYRLGLRESMQGVNGAGDPLKADGSNGPSQGDVYKRDNSGSFTLGAGPTSVLELANVAATIVSGGKWCPPTPVEKVVDRNGQPVQLKEAPCDQAVAPEVANALAVGMSADTKPRGTAAGAASNAGWNRPMIGKTGTTENHWSVAFMGATPLFAGAVMTFTDGVAPQVICNGTPPRLCGRNDAGGVFGGQVAAPTWFNAMRVIHEGQPPADLPPVEPRYR</sequence>
<evidence type="ECO:0000259" key="17">
    <source>
        <dbReference type="Pfam" id="PF00912"/>
    </source>
</evidence>
<dbReference type="PANTHER" id="PTHR32282:SF33">
    <property type="entry name" value="PEPTIDOGLYCAN GLYCOSYLTRANSFERASE"/>
    <property type="match status" value="1"/>
</dbReference>
<dbReference type="Pfam" id="PF00905">
    <property type="entry name" value="Transpeptidase"/>
    <property type="match status" value="1"/>
</dbReference>
<evidence type="ECO:0000256" key="1">
    <source>
        <dbReference type="ARBA" id="ARBA00007090"/>
    </source>
</evidence>
<accession>A0A2P8I338</accession>
<protein>
    <submittedName>
        <fullName evidence="18">Membrane peptidoglycan carboxypeptidase</fullName>
    </submittedName>
</protein>
<proteinExistence type="inferred from homology"/>
<reference evidence="18 19" key="1">
    <citation type="submission" date="2018-03" db="EMBL/GenBank/DDBJ databases">
        <title>Genomic Encyclopedia of Type Strains, Phase III (KMG-III): the genomes of soil and plant-associated and newly described type strains.</title>
        <authorList>
            <person name="Whitman W."/>
        </authorList>
    </citation>
    <scope>NUCLEOTIDE SEQUENCE [LARGE SCALE GENOMIC DNA]</scope>
    <source>
        <strain evidence="18 19">CGMCC 4.7097</strain>
    </source>
</reference>
<comment type="similarity">
    <text evidence="2">In the N-terminal section; belongs to the glycosyltransferase 51 family.</text>
</comment>
<dbReference type="InterPro" id="IPR001264">
    <property type="entry name" value="Glyco_trans_51"/>
</dbReference>
<keyword evidence="10" id="KW-0511">Multifunctional enzyme</keyword>
<dbReference type="EMBL" id="PYAX01000011">
    <property type="protein sequence ID" value="PSL52881.1"/>
    <property type="molecule type" value="Genomic_DNA"/>
</dbReference>
<dbReference type="AlphaFoldDB" id="A0A2P8I338"/>
<evidence type="ECO:0000256" key="13">
    <source>
        <dbReference type="ARBA" id="ARBA00049902"/>
    </source>
</evidence>
<dbReference type="GO" id="GO:0008658">
    <property type="term" value="F:penicillin binding"/>
    <property type="evidence" value="ECO:0007669"/>
    <property type="project" value="InterPro"/>
</dbReference>
<dbReference type="GO" id="GO:0008360">
    <property type="term" value="P:regulation of cell shape"/>
    <property type="evidence" value="ECO:0007669"/>
    <property type="project" value="UniProtKB-KW"/>
</dbReference>
<evidence type="ECO:0000256" key="6">
    <source>
        <dbReference type="ARBA" id="ARBA00022679"/>
    </source>
</evidence>
<comment type="catalytic activity">
    <reaction evidence="12">
        <text>Preferential cleavage: (Ac)2-L-Lys-D-Ala-|-D-Ala. Also transpeptidation of peptidyl-alanyl moieties that are N-acyl substituents of D-alanine.</text>
        <dbReference type="EC" id="3.4.16.4"/>
    </reaction>
</comment>
<evidence type="ECO:0000256" key="12">
    <source>
        <dbReference type="ARBA" id="ARBA00034000"/>
    </source>
</evidence>
<dbReference type="PANTHER" id="PTHR32282">
    <property type="entry name" value="BINDING PROTEIN TRANSPEPTIDASE, PUTATIVE-RELATED"/>
    <property type="match status" value="1"/>
</dbReference>
<keyword evidence="15" id="KW-1133">Transmembrane helix</keyword>
<evidence type="ECO:0000256" key="3">
    <source>
        <dbReference type="ARBA" id="ARBA00022645"/>
    </source>
</evidence>
<evidence type="ECO:0000256" key="15">
    <source>
        <dbReference type="SAM" id="Phobius"/>
    </source>
</evidence>
<feature type="transmembrane region" description="Helical" evidence="15">
    <location>
        <begin position="33"/>
        <end position="58"/>
    </location>
</feature>
<evidence type="ECO:0000256" key="10">
    <source>
        <dbReference type="ARBA" id="ARBA00023268"/>
    </source>
</evidence>
<dbReference type="Proteomes" id="UP000241118">
    <property type="component" value="Unassembled WGS sequence"/>
</dbReference>
<comment type="similarity">
    <text evidence="1">In the C-terminal section; belongs to the transpeptidase family.</text>
</comment>
<name>A0A2P8I338_SACCR</name>
<dbReference type="GO" id="GO:0009002">
    <property type="term" value="F:serine-type D-Ala-D-Ala carboxypeptidase activity"/>
    <property type="evidence" value="ECO:0007669"/>
    <property type="project" value="UniProtKB-EC"/>
</dbReference>
<dbReference type="GO" id="GO:0030288">
    <property type="term" value="C:outer membrane-bounded periplasmic space"/>
    <property type="evidence" value="ECO:0007669"/>
    <property type="project" value="TreeGrafter"/>
</dbReference>
<evidence type="ECO:0000256" key="4">
    <source>
        <dbReference type="ARBA" id="ARBA00022670"/>
    </source>
</evidence>
<keyword evidence="9" id="KW-0573">Peptidoglycan synthesis</keyword>
<evidence type="ECO:0000256" key="14">
    <source>
        <dbReference type="SAM" id="MobiDB-lite"/>
    </source>
</evidence>
<evidence type="ECO:0000256" key="2">
    <source>
        <dbReference type="ARBA" id="ARBA00007739"/>
    </source>
</evidence>
<dbReference type="InterPro" id="IPR036950">
    <property type="entry name" value="PBP_transglycosylase"/>
</dbReference>
<feature type="region of interest" description="Disordered" evidence="14">
    <location>
        <begin position="523"/>
        <end position="546"/>
    </location>
</feature>
<dbReference type="InterPro" id="IPR050396">
    <property type="entry name" value="Glycosyltr_51/Transpeptidase"/>
</dbReference>
<feature type="domain" description="Penicillin-binding protein transpeptidase" evidence="16">
    <location>
        <begin position="393"/>
        <end position="646"/>
    </location>
</feature>
<dbReference type="InterPro" id="IPR023346">
    <property type="entry name" value="Lysozyme-like_dom_sf"/>
</dbReference>
<dbReference type="Pfam" id="PF00912">
    <property type="entry name" value="Transgly"/>
    <property type="match status" value="1"/>
</dbReference>
<dbReference type="FunFam" id="1.10.3810.10:FF:000001">
    <property type="entry name" value="Penicillin-binding protein 1A"/>
    <property type="match status" value="1"/>
</dbReference>
<keyword evidence="7" id="KW-0378">Hydrolase</keyword>
<evidence type="ECO:0000259" key="16">
    <source>
        <dbReference type="Pfam" id="PF00905"/>
    </source>
</evidence>
<comment type="catalytic activity">
    <reaction evidence="13">
        <text>[GlcNAc-(1-&gt;4)-Mur2Ac(oyl-L-Ala-gamma-D-Glu-L-Lys-D-Ala-D-Ala)](n)-di-trans,octa-cis-undecaprenyl diphosphate + beta-D-GlcNAc-(1-&gt;4)-Mur2Ac(oyl-L-Ala-gamma-D-Glu-L-Lys-D-Ala-D-Ala)-di-trans,octa-cis-undecaprenyl diphosphate = [GlcNAc-(1-&gt;4)-Mur2Ac(oyl-L-Ala-gamma-D-Glu-L-Lys-D-Ala-D-Ala)](n+1)-di-trans,octa-cis-undecaprenyl diphosphate + di-trans,octa-cis-undecaprenyl diphosphate + H(+)</text>
        <dbReference type="Rhea" id="RHEA:23708"/>
        <dbReference type="Rhea" id="RHEA-COMP:9602"/>
        <dbReference type="Rhea" id="RHEA-COMP:9603"/>
        <dbReference type="ChEBI" id="CHEBI:15378"/>
        <dbReference type="ChEBI" id="CHEBI:58405"/>
        <dbReference type="ChEBI" id="CHEBI:60033"/>
        <dbReference type="ChEBI" id="CHEBI:78435"/>
        <dbReference type="EC" id="2.4.99.28"/>
    </reaction>
</comment>
<organism evidence="18 19">
    <name type="scientific">Saccharothrix carnea</name>
    <dbReference type="NCBI Taxonomy" id="1280637"/>
    <lineage>
        <taxon>Bacteria</taxon>
        <taxon>Bacillati</taxon>
        <taxon>Actinomycetota</taxon>
        <taxon>Actinomycetes</taxon>
        <taxon>Pseudonocardiales</taxon>
        <taxon>Pseudonocardiaceae</taxon>
        <taxon>Saccharothrix</taxon>
    </lineage>
</organism>
<comment type="caution">
    <text evidence="18">The sequence shown here is derived from an EMBL/GenBank/DDBJ whole genome shotgun (WGS) entry which is preliminary data.</text>
</comment>
<keyword evidence="19" id="KW-1185">Reference proteome</keyword>
<dbReference type="SUPFAM" id="SSF53955">
    <property type="entry name" value="Lysozyme-like"/>
    <property type="match status" value="1"/>
</dbReference>
<dbReference type="InterPro" id="IPR001460">
    <property type="entry name" value="PCN-bd_Tpept"/>
</dbReference>
<evidence type="ECO:0000256" key="7">
    <source>
        <dbReference type="ARBA" id="ARBA00022801"/>
    </source>
</evidence>
<keyword evidence="11" id="KW-0961">Cell wall biogenesis/degradation</keyword>
<dbReference type="GO" id="GO:0008955">
    <property type="term" value="F:peptidoglycan glycosyltransferase activity"/>
    <property type="evidence" value="ECO:0007669"/>
    <property type="project" value="UniProtKB-EC"/>
</dbReference>
<evidence type="ECO:0000256" key="8">
    <source>
        <dbReference type="ARBA" id="ARBA00022960"/>
    </source>
</evidence>
<keyword evidence="6" id="KW-0808">Transferase</keyword>
<dbReference type="Gene3D" id="3.40.710.10">
    <property type="entry name" value="DD-peptidase/beta-lactamase superfamily"/>
    <property type="match status" value="1"/>
</dbReference>
<dbReference type="InterPro" id="IPR012338">
    <property type="entry name" value="Beta-lactam/transpept-like"/>
</dbReference>
<keyword evidence="15" id="KW-0472">Membrane</keyword>
<evidence type="ECO:0000313" key="19">
    <source>
        <dbReference type="Proteomes" id="UP000241118"/>
    </source>
</evidence>
<evidence type="ECO:0000256" key="9">
    <source>
        <dbReference type="ARBA" id="ARBA00022984"/>
    </source>
</evidence>
<evidence type="ECO:0000313" key="18">
    <source>
        <dbReference type="EMBL" id="PSL52881.1"/>
    </source>
</evidence>
<keyword evidence="5" id="KW-0328">Glycosyltransferase</keyword>
<dbReference type="GO" id="GO:0006508">
    <property type="term" value="P:proteolysis"/>
    <property type="evidence" value="ECO:0007669"/>
    <property type="project" value="UniProtKB-KW"/>
</dbReference>
<keyword evidence="8" id="KW-0133">Cell shape</keyword>
<keyword evidence="4" id="KW-0645">Protease</keyword>
<feature type="domain" description="Glycosyl transferase family 51" evidence="17">
    <location>
        <begin position="89"/>
        <end position="276"/>
    </location>
</feature>
<dbReference type="GO" id="GO:0071555">
    <property type="term" value="P:cell wall organization"/>
    <property type="evidence" value="ECO:0007669"/>
    <property type="project" value="UniProtKB-KW"/>
</dbReference>
<gene>
    <name evidence="18" type="ORF">B0I31_111168</name>
</gene>
<dbReference type="SUPFAM" id="SSF56601">
    <property type="entry name" value="beta-lactamase/transpeptidase-like"/>
    <property type="match status" value="1"/>
</dbReference>
<keyword evidence="15" id="KW-0812">Transmembrane</keyword>
<evidence type="ECO:0000256" key="5">
    <source>
        <dbReference type="ARBA" id="ARBA00022676"/>
    </source>
</evidence>
<keyword evidence="3 18" id="KW-0121">Carboxypeptidase</keyword>
<dbReference type="GO" id="GO:0009252">
    <property type="term" value="P:peptidoglycan biosynthetic process"/>
    <property type="evidence" value="ECO:0007669"/>
    <property type="project" value="UniProtKB-KW"/>
</dbReference>
<dbReference type="Gene3D" id="1.10.3810.10">
    <property type="entry name" value="Biosynthetic peptidoglycan transglycosylase-like"/>
    <property type="match status" value="1"/>
</dbReference>
<evidence type="ECO:0000256" key="11">
    <source>
        <dbReference type="ARBA" id="ARBA00023316"/>
    </source>
</evidence>